<dbReference type="eggNOG" id="COG0438">
    <property type="taxonomic scope" value="Bacteria"/>
</dbReference>
<dbReference type="PANTHER" id="PTHR46401">
    <property type="entry name" value="GLYCOSYLTRANSFERASE WBBK-RELATED"/>
    <property type="match status" value="1"/>
</dbReference>
<dbReference type="GO" id="GO:0009103">
    <property type="term" value="P:lipopolysaccharide biosynthetic process"/>
    <property type="evidence" value="ECO:0007669"/>
    <property type="project" value="TreeGrafter"/>
</dbReference>
<evidence type="ECO:0000313" key="3">
    <source>
        <dbReference type="Proteomes" id="UP000050421"/>
    </source>
</evidence>
<protein>
    <submittedName>
        <fullName evidence="2">Glycosyltransferase</fullName>
    </submittedName>
</protein>
<accession>A0A0P8ARW6</accession>
<name>A0A0P8ARW6_9BACT</name>
<evidence type="ECO:0000256" key="1">
    <source>
        <dbReference type="ARBA" id="ARBA00022679"/>
    </source>
</evidence>
<dbReference type="Pfam" id="PF13692">
    <property type="entry name" value="Glyco_trans_1_4"/>
    <property type="match status" value="1"/>
</dbReference>
<dbReference type="SUPFAM" id="SSF53756">
    <property type="entry name" value="UDP-Glycosyltransferase/glycogen phosphorylase"/>
    <property type="match status" value="1"/>
</dbReference>
<comment type="caution">
    <text evidence="2">The sequence shown here is derived from an EMBL/GenBank/DDBJ whole genome shotgun (WGS) entry which is preliminary data.</text>
</comment>
<dbReference type="GO" id="GO:0016757">
    <property type="term" value="F:glycosyltransferase activity"/>
    <property type="evidence" value="ECO:0007669"/>
    <property type="project" value="InterPro"/>
</dbReference>
<dbReference type="PATRIC" id="fig|1305737.6.peg.1612"/>
<gene>
    <name evidence="2" type="ORF">HLUCCX10_04805</name>
</gene>
<dbReference type="CDD" id="cd03794">
    <property type="entry name" value="GT4_WbuB-like"/>
    <property type="match status" value="1"/>
</dbReference>
<dbReference type="Proteomes" id="UP000050421">
    <property type="component" value="Unassembled WGS sequence"/>
</dbReference>
<dbReference type="OrthoDB" id="9794575at2"/>
<keyword evidence="1 2" id="KW-0808">Transferase</keyword>
<dbReference type="PANTHER" id="PTHR46401:SF2">
    <property type="entry name" value="GLYCOSYLTRANSFERASE WBBK-RELATED"/>
    <property type="match status" value="1"/>
</dbReference>
<dbReference type="STRING" id="1305737.GCA_000526355_03739"/>
<dbReference type="Gene3D" id="3.40.50.2000">
    <property type="entry name" value="Glycogen Phosphorylase B"/>
    <property type="match status" value="2"/>
</dbReference>
<dbReference type="AlphaFoldDB" id="A0A0P8ARW6"/>
<organism evidence="2 3">
    <name type="scientific">Algoriphagus marincola HL-49</name>
    <dbReference type="NCBI Taxonomy" id="1305737"/>
    <lineage>
        <taxon>Bacteria</taxon>
        <taxon>Pseudomonadati</taxon>
        <taxon>Bacteroidota</taxon>
        <taxon>Cytophagia</taxon>
        <taxon>Cytophagales</taxon>
        <taxon>Cyclobacteriaceae</taxon>
        <taxon>Algoriphagus</taxon>
    </lineage>
</organism>
<evidence type="ECO:0000313" key="2">
    <source>
        <dbReference type="EMBL" id="KPQ18771.1"/>
    </source>
</evidence>
<dbReference type="EMBL" id="LJXT01000020">
    <property type="protein sequence ID" value="KPQ18771.1"/>
    <property type="molecule type" value="Genomic_DNA"/>
</dbReference>
<sequence>MKKRVLIITYYWPPSGGSGVQRWLKFAKYLPEFDWEPVIFTPENPDFDIQDASLEKEISKDLEVIKFPIWEPYSLLAKLRGKKKSHPARIQEQKDHTFLEKIAIWARANLLVPDPRKFWIKPSVKFLLEAVQSGHYQAIITTGPPHSMHLIGKQLKEKTGVFWVADFRDPWSEWEFLDTLPMSSAVRRKHQKLEKAVLNQADHVLTISPSFQADLERIAGRKIDLLTNGFDSDDLPDDFKPKKFHTGQLHLVYTGVIDSIRDPRPILNAFREEFSQTGQNVKFTFVGKVSEQVREFVKNDPWLRDHVHFPGYVSHAEVFDYYAQADALVLILTTTKNAKGNIPGKLFEYLSTGIPILALGDPEGDTAKILKGSKGGKVVAAENRQGIRSSLNTLISGQFSRSNPEEIIHFSRKNLSKQLAEILDESTLS</sequence>
<reference evidence="2 3" key="1">
    <citation type="submission" date="2015-09" db="EMBL/GenBank/DDBJ databases">
        <title>Identification and resolution of microdiversity through metagenomic sequencing of parallel consortia.</title>
        <authorList>
            <person name="Nelson W.C."/>
            <person name="Romine M.F."/>
            <person name="Lindemann S.R."/>
        </authorList>
    </citation>
    <scope>NUCLEOTIDE SEQUENCE [LARGE SCALE GENOMIC DNA]</scope>
    <source>
        <strain evidence="2">HL-49</strain>
    </source>
</reference>
<proteinExistence type="predicted"/>